<feature type="domain" description="DHHA1" evidence="8">
    <location>
        <begin position="365"/>
        <end position="458"/>
    </location>
</feature>
<evidence type="ECO:0000256" key="4">
    <source>
        <dbReference type="ARBA" id="ARBA00022801"/>
    </source>
</evidence>
<dbReference type="InterPro" id="IPR051673">
    <property type="entry name" value="SSDNA_exonuclease_RecJ"/>
</dbReference>
<name>A0ABS5QG82_9PROT</name>
<dbReference type="Pfam" id="PF01368">
    <property type="entry name" value="DHH"/>
    <property type="match status" value="1"/>
</dbReference>
<evidence type="ECO:0000256" key="6">
    <source>
        <dbReference type="SAM" id="Coils"/>
    </source>
</evidence>
<evidence type="ECO:0000256" key="2">
    <source>
        <dbReference type="ARBA" id="ARBA00019841"/>
    </source>
</evidence>
<accession>A0ABS5QG82</accession>
<evidence type="ECO:0000256" key="5">
    <source>
        <dbReference type="ARBA" id="ARBA00022839"/>
    </source>
</evidence>
<dbReference type="InterPro" id="IPR004610">
    <property type="entry name" value="RecJ"/>
</dbReference>
<feature type="coiled-coil region" evidence="6">
    <location>
        <begin position="326"/>
        <end position="358"/>
    </location>
</feature>
<keyword evidence="3" id="KW-0540">Nuclease</keyword>
<evidence type="ECO:0000256" key="1">
    <source>
        <dbReference type="ARBA" id="ARBA00005915"/>
    </source>
</evidence>
<dbReference type="NCBIfam" id="TIGR00644">
    <property type="entry name" value="recJ"/>
    <property type="match status" value="1"/>
</dbReference>
<keyword evidence="6" id="KW-0175">Coiled coil</keyword>
<sequence length="587" mass="61521">MDTALGVERSLTGRRWVWRPADPRRAAALSQQLDLPEVVGRLLAARGVEVEAAAHFLEPTLRALLPDPSLLLDMDGAAARLADAVQRSETVAVFADYDVDGACSGALMSQVLCVLGCQVIPYVPDRLAEGYGPNAPAISSLIGRGATLIVCVDCGISAHEALAAAAGLADVVILDHHKSEGPPPRVVAAVNPNRLDCTSGLRQLCAAGVAFLAAIALQRELRRRGFFAGRPEPDLRELLDLVALATVCDVVPLIGVNRAMVTQGLRVLARRSRVGLAALMELSALRDEPSAHTLGFVLGPRINAGGRIAAPDLGLRLLLEEDAVEARAIAERLDAVNRKRQEVEAAVLTSAMRQAEAQIEAGHAVLLLRDEGWHPGVVGIVAGRVRERFNRPACVAGFEAGLGKGSGRSVPGLDLGAAIIAARQSGLLIAGGGHVMAAGFTIEADKIPALHAHLDERLALARELPGAAELVIEGAISVRGATTELAQSVARLAPFGAGNEEPCFAISRARVVKAGRVGKEGATIRAFLEGEDGGRLKAICFRAKEGPLAEALLAQGGAPLLLTGHLRAEVWNEQTSVGFFVTDAARH</sequence>
<dbReference type="SUPFAM" id="SSF64182">
    <property type="entry name" value="DHH phosphoesterases"/>
    <property type="match status" value="1"/>
</dbReference>
<feature type="domain" description="DDH" evidence="7">
    <location>
        <begin position="91"/>
        <end position="246"/>
    </location>
</feature>
<feature type="domain" description="RecJ OB" evidence="9">
    <location>
        <begin position="472"/>
        <end position="583"/>
    </location>
</feature>
<keyword evidence="5 10" id="KW-0269">Exonuclease</keyword>
<reference evidence="10 11" key="1">
    <citation type="submission" date="2021-05" db="EMBL/GenBank/DDBJ databases">
        <title>Roseococcus sp. XZZS9, whole genome shotgun sequencing project.</title>
        <authorList>
            <person name="Zhao G."/>
            <person name="Shen L."/>
        </authorList>
    </citation>
    <scope>NUCLEOTIDE SEQUENCE [LARGE SCALE GENOMIC DNA]</scope>
    <source>
        <strain evidence="10 11">XZZS9</strain>
    </source>
</reference>
<proteinExistence type="inferred from homology"/>
<dbReference type="InterPro" id="IPR041122">
    <property type="entry name" value="RecJ_OB"/>
</dbReference>
<protein>
    <recommendedName>
        <fullName evidence="2">Single-stranded-DNA-specific exonuclease RecJ</fullName>
    </recommendedName>
</protein>
<evidence type="ECO:0000256" key="3">
    <source>
        <dbReference type="ARBA" id="ARBA00022722"/>
    </source>
</evidence>
<evidence type="ECO:0000259" key="9">
    <source>
        <dbReference type="Pfam" id="PF17768"/>
    </source>
</evidence>
<dbReference type="PANTHER" id="PTHR30255">
    <property type="entry name" value="SINGLE-STRANDED-DNA-SPECIFIC EXONUCLEASE RECJ"/>
    <property type="match status" value="1"/>
</dbReference>
<dbReference type="Pfam" id="PF17768">
    <property type="entry name" value="RecJ_OB"/>
    <property type="match status" value="1"/>
</dbReference>
<comment type="similarity">
    <text evidence="1">Belongs to the RecJ family.</text>
</comment>
<dbReference type="GO" id="GO:0004527">
    <property type="term" value="F:exonuclease activity"/>
    <property type="evidence" value="ECO:0007669"/>
    <property type="project" value="UniProtKB-KW"/>
</dbReference>
<dbReference type="Gene3D" id="3.10.310.30">
    <property type="match status" value="1"/>
</dbReference>
<dbReference type="Proteomes" id="UP000766336">
    <property type="component" value="Unassembled WGS sequence"/>
</dbReference>
<organism evidence="10 11">
    <name type="scientific">Roseococcus pinisoli</name>
    <dbReference type="NCBI Taxonomy" id="2835040"/>
    <lineage>
        <taxon>Bacteria</taxon>
        <taxon>Pseudomonadati</taxon>
        <taxon>Pseudomonadota</taxon>
        <taxon>Alphaproteobacteria</taxon>
        <taxon>Acetobacterales</taxon>
        <taxon>Roseomonadaceae</taxon>
        <taxon>Roseococcus</taxon>
    </lineage>
</organism>
<comment type="caution">
    <text evidence="10">The sequence shown here is derived from an EMBL/GenBank/DDBJ whole genome shotgun (WGS) entry which is preliminary data.</text>
</comment>
<evidence type="ECO:0000313" key="11">
    <source>
        <dbReference type="Proteomes" id="UP000766336"/>
    </source>
</evidence>
<dbReference type="InterPro" id="IPR003156">
    <property type="entry name" value="DHHA1_dom"/>
</dbReference>
<keyword evidence="11" id="KW-1185">Reference proteome</keyword>
<evidence type="ECO:0000259" key="7">
    <source>
        <dbReference type="Pfam" id="PF01368"/>
    </source>
</evidence>
<dbReference type="EMBL" id="JAHCDA010000002">
    <property type="protein sequence ID" value="MBS7811927.1"/>
    <property type="molecule type" value="Genomic_DNA"/>
</dbReference>
<dbReference type="InterPro" id="IPR001667">
    <property type="entry name" value="DDH_dom"/>
</dbReference>
<dbReference type="InterPro" id="IPR038763">
    <property type="entry name" value="DHH_sf"/>
</dbReference>
<keyword evidence="4" id="KW-0378">Hydrolase</keyword>
<evidence type="ECO:0000313" key="10">
    <source>
        <dbReference type="EMBL" id="MBS7811927.1"/>
    </source>
</evidence>
<dbReference type="Gene3D" id="3.90.1640.30">
    <property type="match status" value="1"/>
</dbReference>
<gene>
    <name evidence="10" type="primary">recJ</name>
    <name evidence="10" type="ORF">KHU32_13335</name>
</gene>
<dbReference type="Pfam" id="PF02272">
    <property type="entry name" value="DHHA1"/>
    <property type="match status" value="1"/>
</dbReference>
<dbReference type="PANTHER" id="PTHR30255:SF2">
    <property type="entry name" value="SINGLE-STRANDED-DNA-SPECIFIC EXONUCLEASE RECJ"/>
    <property type="match status" value="1"/>
</dbReference>
<evidence type="ECO:0000259" key="8">
    <source>
        <dbReference type="Pfam" id="PF02272"/>
    </source>
</evidence>
<dbReference type="RefSeq" id="WP_213670569.1">
    <property type="nucleotide sequence ID" value="NZ_JAHCDA010000002.1"/>
</dbReference>